<organism evidence="2 3">
    <name type="scientific">Hypocrea atroviridis (strain ATCC 20476 / IMI 206040)</name>
    <name type="common">Trichoderma atroviride</name>
    <dbReference type="NCBI Taxonomy" id="452589"/>
    <lineage>
        <taxon>Eukaryota</taxon>
        <taxon>Fungi</taxon>
        <taxon>Dikarya</taxon>
        <taxon>Ascomycota</taxon>
        <taxon>Pezizomycotina</taxon>
        <taxon>Sordariomycetes</taxon>
        <taxon>Hypocreomycetidae</taxon>
        <taxon>Hypocreales</taxon>
        <taxon>Hypocreaceae</taxon>
        <taxon>Trichoderma</taxon>
    </lineage>
</organism>
<name>G9P4T5_HYPAI</name>
<dbReference type="PANTHER" id="PTHR35043">
    <property type="entry name" value="TRANSCRIPTION FACTOR DOMAIN-CONTAINING PROTEIN"/>
    <property type="match status" value="1"/>
</dbReference>
<accession>G9P4T5</accession>
<feature type="transmembrane region" description="Helical" evidence="1">
    <location>
        <begin position="184"/>
        <end position="202"/>
    </location>
</feature>
<feature type="transmembrane region" description="Helical" evidence="1">
    <location>
        <begin position="332"/>
        <end position="352"/>
    </location>
</feature>
<keyword evidence="1" id="KW-0812">Transmembrane</keyword>
<keyword evidence="1" id="KW-1133">Transmembrane helix</keyword>
<dbReference type="OrthoDB" id="5149030at2759"/>
<comment type="caution">
    <text evidence="2">The sequence shown here is derived from an EMBL/GenBank/DDBJ whole genome shotgun (WGS) entry which is preliminary data.</text>
</comment>
<evidence type="ECO:0000313" key="2">
    <source>
        <dbReference type="EMBL" id="EHK41229.1"/>
    </source>
</evidence>
<dbReference type="eggNOG" id="ENOG502SPX8">
    <property type="taxonomic scope" value="Eukaryota"/>
</dbReference>
<proteinExistence type="predicted"/>
<dbReference type="AlphaFoldDB" id="G9P4T5"/>
<keyword evidence="3" id="KW-1185">Reference proteome</keyword>
<dbReference type="PANTHER" id="PTHR35043:SF7">
    <property type="entry name" value="TRANSCRIPTION FACTOR DOMAIN-CONTAINING PROTEIN"/>
    <property type="match status" value="1"/>
</dbReference>
<feature type="transmembrane region" description="Helical" evidence="1">
    <location>
        <begin position="214"/>
        <end position="233"/>
    </location>
</feature>
<feature type="transmembrane region" description="Helical" evidence="1">
    <location>
        <begin position="373"/>
        <end position="396"/>
    </location>
</feature>
<reference evidence="2 3" key="1">
    <citation type="journal article" date="2011" name="Genome Biol.">
        <title>Comparative genome sequence analysis underscores mycoparasitism as the ancestral life style of Trichoderma.</title>
        <authorList>
            <person name="Kubicek C.P."/>
            <person name="Herrera-Estrella A."/>
            <person name="Seidl-Seiboth V."/>
            <person name="Martinez D.A."/>
            <person name="Druzhinina I.S."/>
            <person name="Thon M."/>
            <person name="Zeilinger S."/>
            <person name="Casas-Flores S."/>
            <person name="Horwitz B.A."/>
            <person name="Mukherjee P.K."/>
            <person name="Mukherjee M."/>
            <person name="Kredics L."/>
            <person name="Alcaraz L.D."/>
            <person name="Aerts A."/>
            <person name="Antal Z."/>
            <person name="Atanasova L."/>
            <person name="Cervantes-Badillo M.G."/>
            <person name="Challacombe J."/>
            <person name="Chertkov O."/>
            <person name="McCluskey K."/>
            <person name="Coulpier F."/>
            <person name="Deshpande N."/>
            <person name="von Doehren H."/>
            <person name="Ebbole D.J."/>
            <person name="Esquivel-Naranjo E.U."/>
            <person name="Fekete E."/>
            <person name="Flipphi M."/>
            <person name="Glaser F."/>
            <person name="Gomez-Rodriguez E.Y."/>
            <person name="Gruber S."/>
            <person name="Han C."/>
            <person name="Henrissat B."/>
            <person name="Hermosa R."/>
            <person name="Hernandez-Onate M."/>
            <person name="Karaffa L."/>
            <person name="Kosti I."/>
            <person name="Le Crom S."/>
            <person name="Lindquist E."/>
            <person name="Lucas S."/>
            <person name="Luebeck M."/>
            <person name="Luebeck P.S."/>
            <person name="Margeot A."/>
            <person name="Metz B."/>
            <person name="Misra M."/>
            <person name="Nevalainen H."/>
            <person name="Omann M."/>
            <person name="Packer N."/>
            <person name="Perrone G."/>
            <person name="Uresti-Rivera E.E."/>
            <person name="Salamov A."/>
            <person name="Schmoll M."/>
            <person name="Seiboth B."/>
            <person name="Shapiro H."/>
            <person name="Sukno S."/>
            <person name="Tamayo-Ramos J.A."/>
            <person name="Tisch D."/>
            <person name="Wiest A."/>
            <person name="Wilkinson H.H."/>
            <person name="Zhang M."/>
            <person name="Coutinho P.M."/>
            <person name="Kenerley C.M."/>
            <person name="Monte E."/>
            <person name="Baker S.E."/>
            <person name="Grigoriev I.V."/>
        </authorList>
    </citation>
    <scope>NUCLEOTIDE SEQUENCE [LARGE SCALE GENOMIC DNA]</scope>
    <source>
        <strain evidence="3">ATCC 20476 / IMI 206040</strain>
    </source>
</reference>
<keyword evidence="1" id="KW-0472">Membrane</keyword>
<sequence>MIIFNSNCTIPRGVVPFVAAPYIRGTLDIIWGCCSILLICTWSILHMNLPLQSTLSPNSRKQKYRRASLRLLTKAKWMLLNILAPEWPLGKAWSDSMSVKLVKDRFEKLRKEDKVPWSTTHIYFANMGGFGIKFSPANADSNTESGDLWILDANQLLLAREIGIIDRLPAVTEDDLGDRNKGDAFVKMVALVQIGWFLFNLITRLYQRLPTSQLEIMTLSFAICSGITYMLLIHKPKDVSYTITMPASRYPEASELIRLALLGPFTMGPLRRTVWIPNNAVHIDHRGKLSTRASRANLLSASAFALVVFGCTHCIAWNFAFPTEAEQMLWRVSSILTASAIPTLSAVNYLVARLINTLRPNSEGIRARIPCELWVQWILGGGIGVAFLAARAFIIFEVFRCLAFQQPETFLTSWPANIPHVS</sequence>
<dbReference type="OMA" id="SHIHYAN"/>
<dbReference type="EMBL" id="ABDG02000027">
    <property type="protein sequence ID" value="EHK41229.1"/>
    <property type="molecule type" value="Genomic_DNA"/>
</dbReference>
<evidence type="ECO:0000313" key="3">
    <source>
        <dbReference type="Proteomes" id="UP000005426"/>
    </source>
</evidence>
<feature type="transmembrane region" description="Helical" evidence="1">
    <location>
        <begin position="296"/>
        <end position="320"/>
    </location>
</feature>
<dbReference type="HOGENOM" id="CLU_022883_4_1_1"/>
<evidence type="ECO:0000256" key="1">
    <source>
        <dbReference type="SAM" id="Phobius"/>
    </source>
</evidence>
<gene>
    <name evidence="2" type="ORF">TRIATDRAFT_28970</name>
</gene>
<protein>
    <submittedName>
        <fullName evidence="2">Uncharacterized protein</fullName>
    </submittedName>
</protein>
<dbReference type="Proteomes" id="UP000005426">
    <property type="component" value="Unassembled WGS sequence"/>
</dbReference>